<dbReference type="EMBL" id="CAEKKB010000001">
    <property type="protein sequence ID" value="CAB4297866.1"/>
    <property type="molecule type" value="Genomic_DNA"/>
</dbReference>
<gene>
    <name evidence="1" type="ORF">ORAREDHAP_LOCUS9906</name>
</gene>
<dbReference type="Proteomes" id="UP000507245">
    <property type="component" value="Unassembled WGS sequence"/>
</dbReference>
<evidence type="ECO:0000313" key="1">
    <source>
        <dbReference type="EMBL" id="CAB4297866.1"/>
    </source>
</evidence>
<dbReference type="AlphaFoldDB" id="A0A6J5W8J5"/>
<evidence type="ECO:0000313" key="2">
    <source>
        <dbReference type="Proteomes" id="UP000507245"/>
    </source>
</evidence>
<proteinExistence type="predicted"/>
<keyword evidence="2" id="KW-1185">Reference proteome</keyword>
<organism evidence="1 2">
    <name type="scientific">Prunus armeniaca</name>
    <name type="common">Apricot</name>
    <name type="synonym">Armeniaca vulgaris</name>
    <dbReference type="NCBI Taxonomy" id="36596"/>
    <lineage>
        <taxon>Eukaryota</taxon>
        <taxon>Viridiplantae</taxon>
        <taxon>Streptophyta</taxon>
        <taxon>Embryophyta</taxon>
        <taxon>Tracheophyta</taxon>
        <taxon>Spermatophyta</taxon>
        <taxon>Magnoliopsida</taxon>
        <taxon>eudicotyledons</taxon>
        <taxon>Gunneridae</taxon>
        <taxon>Pentapetalae</taxon>
        <taxon>rosids</taxon>
        <taxon>fabids</taxon>
        <taxon>Rosales</taxon>
        <taxon>Rosaceae</taxon>
        <taxon>Amygdaloideae</taxon>
        <taxon>Amygdaleae</taxon>
        <taxon>Prunus</taxon>
    </lineage>
</organism>
<accession>A0A6J5W8J5</accession>
<sequence length="80" mass="8828">MHENSIINHDHHGQHTNSQACLAYAIKTPPSAADWLATETFALAKPAGPATYINYSLKFHGNECTMGSRHCHPTHCFIVI</sequence>
<protein>
    <submittedName>
        <fullName evidence="1">Uncharacterized protein</fullName>
    </submittedName>
</protein>
<reference evidence="2" key="1">
    <citation type="journal article" date="2020" name="Genome Biol.">
        <title>Gamete binning: chromosome-level and haplotype-resolved genome assembly enabled by high-throughput single-cell sequencing of gamete genomes.</title>
        <authorList>
            <person name="Campoy J.A."/>
            <person name="Sun H."/>
            <person name="Goel M."/>
            <person name="Jiao W.-B."/>
            <person name="Folz-Donahue K."/>
            <person name="Wang N."/>
            <person name="Rubio M."/>
            <person name="Liu C."/>
            <person name="Kukat C."/>
            <person name="Ruiz D."/>
            <person name="Huettel B."/>
            <person name="Schneeberger K."/>
        </authorList>
    </citation>
    <scope>NUCLEOTIDE SEQUENCE [LARGE SCALE GENOMIC DNA]</scope>
    <source>
        <strain evidence="2">cv. Rojo Pasion</strain>
    </source>
</reference>
<name>A0A6J5W8J5_PRUAR</name>